<evidence type="ECO:0000313" key="2">
    <source>
        <dbReference type="EMBL" id="CAJ74019.1"/>
    </source>
</evidence>
<organism evidence="2">
    <name type="scientific">Kuenenia stuttgartiensis</name>
    <dbReference type="NCBI Taxonomy" id="174633"/>
    <lineage>
        <taxon>Bacteria</taxon>
        <taxon>Pseudomonadati</taxon>
        <taxon>Planctomycetota</taxon>
        <taxon>Candidatus Brocadiia</taxon>
        <taxon>Candidatus Brocadiales</taxon>
        <taxon>Candidatus Brocadiaceae</taxon>
        <taxon>Candidatus Kuenenia</taxon>
    </lineage>
</organism>
<protein>
    <submittedName>
        <fullName evidence="2">Uncharacterized protein</fullName>
    </submittedName>
</protein>
<dbReference type="EMBL" id="CT573071">
    <property type="protein sequence ID" value="CAJ74019.1"/>
    <property type="molecule type" value="Genomic_DNA"/>
</dbReference>
<keyword evidence="1" id="KW-1133">Transmembrane helix</keyword>
<reference evidence="2" key="1">
    <citation type="journal article" date="2006" name="Nature">
        <title>Deciphering the evolution and metabolism of an anammox bacterium from a community genome.</title>
        <authorList>
            <person name="Strous M."/>
            <person name="Pelletier E."/>
            <person name="Mangenot S."/>
            <person name="Rattei T."/>
            <person name="Lehner A."/>
            <person name="Taylor M.W."/>
            <person name="Horn M."/>
            <person name="Daims H."/>
            <person name="Bartol-Mavel D."/>
            <person name="Wincker P."/>
            <person name="Barbe V."/>
            <person name="Fonknechten N."/>
            <person name="Vallenet D."/>
            <person name="Segurens B."/>
            <person name="Schenowitz-Truong C."/>
            <person name="Medigue C."/>
            <person name="Collingro A."/>
            <person name="Snel B."/>
            <person name="Dutilh B.E."/>
            <person name="OpDenCamp H.J.M."/>
            <person name="vanDerDrift C."/>
            <person name="Cirpus I."/>
            <person name="vanDePas-Schoonen K.T."/>
            <person name="Harhangi H.R."/>
            <person name="vanNiftrik L."/>
            <person name="Schmid M."/>
            <person name="Keltjens J."/>
            <person name="vanDeVossenberg J."/>
            <person name="Kartal B."/>
            <person name="Meier H."/>
            <person name="Frishman D."/>
            <person name="Huynen M.A."/>
            <person name="Mewes H."/>
            <person name="Weissenbach J."/>
            <person name="Jetten M.S.M."/>
            <person name="Wagner M."/>
            <person name="LePaslier D."/>
        </authorList>
    </citation>
    <scope>NUCLEOTIDE SEQUENCE</scope>
</reference>
<accession>Q1Q1Z1</accession>
<reference evidence="2" key="2">
    <citation type="submission" date="2006-01" db="EMBL/GenBank/DDBJ databases">
        <authorList>
            <person name="Genoscope"/>
        </authorList>
    </citation>
    <scope>NUCLEOTIDE SEQUENCE</scope>
</reference>
<name>Q1Q1Z1_KUEST</name>
<keyword evidence="1" id="KW-0472">Membrane</keyword>
<sequence length="62" mass="7229">MYIDTVIASYSETILSLLGTRDCFVAPLLAMIFFYVHILTKRCTSAARRKTYKKRSFYKVIL</sequence>
<gene>
    <name evidence="2" type="ORF">kuste3259</name>
</gene>
<evidence type="ECO:0000256" key="1">
    <source>
        <dbReference type="SAM" id="Phobius"/>
    </source>
</evidence>
<dbReference type="AlphaFoldDB" id="Q1Q1Z1"/>
<feature type="transmembrane region" description="Helical" evidence="1">
    <location>
        <begin position="24"/>
        <end position="40"/>
    </location>
</feature>
<keyword evidence="1" id="KW-0812">Transmembrane</keyword>
<proteinExistence type="predicted"/>